<keyword evidence="2" id="KW-0813">Transport</keyword>
<dbReference type="Proteomes" id="UP000318995">
    <property type="component" value="Unassembled WGS sequence"/>
</dbReference>
<evidence type="ECO:0000313" key="9">
    <source>
        <dbReference type="EMBL" id="TWT46924.1"/>
    </source>
</evidence>
<keyword evidence="3" id="KW-1003">Cell membrane</keyword>
<organism evidence="9 10">
    <name type="scientific">Botrimarina hoheduenensis</name>
    <dbReference type="NCBI Taxonomy" id="2528000"/>
    <lineage>
        <taxon>Bacteria</taxon>
        <taxon>Pseudomonadati</taxon>
        <taxon>Planctomycetota</taxon>
        <taxon>Planctomycetia</taxon>
        <taxon>Pirellulales</taxon>
        <taxon>Lacipirellulaceae</taxon>
        <taxon>Botrimarina</taxon>
    </lineage>
</organism>
<keyword evidence="6" id="KW-0406">Ion transport</keyword>
<comment type="subcellular location">
    <subcellularLocation>
        <location evidence="1">Cell membrane</location>
        <topology evidence="1">Multi-pass membrane protein</topology>
    </subcellularLocation>
</comment>
<feature type="transmembrane region" description="Helical" evidence="8">
    <location>
        <begin position="246"/>
        <end position="265"/>
    </location>
</feature>
<dbReference type="InterPro" id="IPR003445">
    <property type="entry name" value="Cat_transpt"/>
</dbReference>
<evidence type="ECO:0000256" key="5">
    <source>
        <dbReference type="ARBA" id="ARBA00022989"/>
    </source>
</evidence>
<reference evidence="9 10" key="1">
    <citation type="submission" date="2019-02" db="EMBL/GenBank/DDBJ databases">
        <title>Deep-cultivation of Planctomycetes and their phenomic and genomic characterization uncovers novel biology.</title>
        <authorList>
            <person name="Wiegand S."/>
            <person name="Jogler M."/>
            <person name="Boedeker C."/>
            <person name="Pinto D."/>
            <person name="Vollmers J."/>
            <person name="Rivas-Marin E."/>
            <person name="Kohn T."/>
            <person name="Peeters S.H."/>
            <person name="Heuer A."/>
            <person name="Rast P."/>
            <person name="Oberbeckmann S."/>
            <person name="Bunk B."/>
            <person name="Jeske O."/>
            <person name="Meyerdierks A."/>
            <person name="Storesund J.E."/>
            <person name="Kallscheuer N."/>
            <person name="Luecker S."/>
            <person name="Lage O.M."/>
            <person name="Pohl T."/>
            <person name="Merkel B.J."/>
            <person name="Hornburger P."/>
            <person name="Mueller R.-W."/>
            <person name="Bruemmer F."/>
            <person name="Labrenz M."/>
            <person name="Spormann A.M."/>
            <person name="Op Den Camp H."/>
            <person name="Overmann J."/>
            <person name="Amann R."/>
            <person name="Jetten M.S.M."/>
            <person name="Mascher T."/>
            <person name="Medema M.H."/>
            <person name="Devos D.P."/>
            <person name="Kaster A.-K."/>
            <person name="Ovreas L."/>
            <person name="Rohde M."/>
            <person name="Galperin M.Y."/>
            <person name="Jogler C."/>
        </authorList>
    </citation>
    <scope>NUCLEOTIDE SEQUENCE [LARGE SCALE GENOMIC DNA]</scope>
    <source>
        <strain evidence="9 10">Pla111</strain>
    </source>
</reference>
<evidence type="ECO:0000256" key="3">
    <source>
        <dbReference type="ARBA" id="ARBA00022475"/>
    </source>
</evidence>
<feature type="transmembrane region" description="Helical" evidence="8">
    <location>
        <begin position="75"/>
        <end position="102"/>
    </location>
</feature>
<keyword evidence="5 8" id="KW-1133">Transmembrane helix</keyword>
<evidence type="ECO:0000313" key="10">
    <source>
        <dbReference type="Proteomes" id="UP000318995"/>
    </source>
</evidence>
<keyword evidence="4 8" id="KW-0812">Transmembrane</keyword>
<dbReference type="Pfam" id="PF02386">
    <property type="entry name" value="TrkH"/>
    <property type="match status" value="1"/>
</dbReference>
<dbReference type="OrthoDB" id="9810952at2"/>
<dbReference type="RefSeq" id="WP_146573814.1">
    <property type="nucleotide sequence ID" value="NZ_SJPH01000003.1"/>
</dbReference>
<dbReference type="PANTHER" id="PTHR32024">
    <property type="entry name" value="TRK SYSTEM POTASSIUM UPTAKE PROTEIN TRKG-RELATED"/>
    <property type="match status" value="1"/>
</dbReference>
<evidence type="ECO:0000256" key="6">
    <source>
        <dbReference type="ARBA" id="ARBA00023065"/>
    </source>
</evidence>
<feature type="transmembrane region" description="Helical" evidence="8">
    <location>
        <begin position="303"/>
        <end position="320"/>
    </location>
</feature>
<dbReference type="GO" id="GO:0005886">
    <property type="term" value="C:plasma membrane"/>
    <property type="evidence" value="ECO:0007669"/>
    <property type="project" value="UniProtKB-SubCell"/>
</dbReference>
<comment type="caution">
    <text evidence="9">The sequence shown here is derived from an EMBL/GenBank/DDBJ whole genome shotgun (WGS) entry which is preliminary data.</text>
</comment>
<feature type="transmembrane region" description="Helical" evidence="8">
    <location>
        <begin position="17"/>
        <end position="38"/>
    </location>
</feature>
<evidence type="ECO:0000256" key="4">
    <source>
        <dbReference type="ARBA" id="ARBA00022692"/>
    </source>
</evidence>
<dbReference type="PANTHER" id="PTHR32024:SF1">
    <property type="entry name" value="KTR SYSTEM POTASSIUM UPTAKE PROTEIN B"/>
    <property type="match status" value="1"/>
</dbReference>
<accession>A0A5C5W8J5</accession>
<evidence type="ECO:0000256" key="2">
    <source>
        <dbReference type="ARBA" id="ARBA00022448"/>
    </source>
</evidence>
<dbReference type="EMBL" id="SJPH01000003">
    <property type="protein sequence ID" value="TWT46924.1"/>
    <property type="molecule type" value="Genomic_DNA"/>
</dbReference>
<proteinExistence type="predicted"/>
<feature type="transmembrane region" description="Helical" evidence="8">
    <location>
        <begin position="398"/>
        <end position="418"/>
    </location>
</feature>
<dbReference type="AlphaFoldDB" id="A0A5C5W8J5"/>
<keyword evidence="10" id="KW-1185">Reference proteome</keyword>
<feature type="transmembrane region" description="Helical" evidence="8">
    <location>
        <begin position="129"/>
        <end position="151"/>
    </location>
</feature>
<feature type="transmembrane region" description="Helical" evidence="8">
    <location>
        <begin position="430"/>
        <end position="450"/>
    </location>
</feature>
<name>A0A5C5W8J5_9BACT</name>
<dbReference type="GO" id="GO:0030001">
    <property type="term" value="P:metal ion transport"/>
    <property type="evidence" value="ECO:0007669"/>
    <property type="project" value="UniProtKB-ARBA"/>
</dbReference>
<gene>
    <name evidence="9" type="primary">ktrB</name>
    <name evidence="9" type="ORF">Pla111_20260</name>
</gene>
<evidence type="ECO:0000256" key="8">
    <source>
        <dbReference type="SAM" id="Phobius"/>
    </source>
</evidence>
<sequence length="469" mass="50357">MPQFVGSINRYPGRASLSWYGGLIALGFLLLYFMPACAADPDRPISPLDALFTSTSASCVTGLVVRSTVADFSTIGQAVILLLIQLGGVGIMTVTTFIVVQFDKRGSLRQRKAIADTLGGDGQGDMRRILTSVLTMTAVCEAVGFLILTGYNLANYHRFMELGVWQSRLEAIWHALFHSVSAFCNAGFALHDASLTPFADSWIVNGTISLLIVIGGLGFPVVLDLWRARKRHKQDRWSGLQLHSKIMLIGTGVLLLVGFFSFLLLERDGVLGGAPIGERIVKAAMHSASCRTAGFNSVEMRDLSSATLFVTILLMMIGAGPCSTGGGFKVTTAAIIGLRAWATFQGYTRVNLFRRTLSPTSIERAVATAMLFLVLAGMAVTTLLVIEQATFGLRSEQGLFLDVLFEVISALGTVGLSTGITTQLSDASRLVVVLLMLLGRLGPITTFVALSHSQRSEPVEFPTDEPLVG</sequence>
<protein>
    <submittedName>
        <fullName evidence="9">Ktr system potassium uptake protein B</fullName>
    </submittedName>
</protein>
<evidence type="ECO:0000256" key="7">
    <source>
        <dbReference type="ARBA" id="ARBA00023136"/>
    </source>
</evidence>
<feature type="transmembrane region" description="Helical" evidence="8">
    <location>
        <begin position="202"/>
        <end position="226"/>
    </location>
</feature>
<dbReference type="GO" id="GO:0008324">
    <property type="term" value="F:monoatomic cation transmembrane transporter activity"/>
    <property type="evidence" value="ECO:0007669"/>
    <property type="project" value="InterPro"/>
</dbReference>
<keyword evidence="7 8" id="KW-0472">Membrane</keyword>
<feature type="transmembrane region" description="Helical" evidence="8">
    <location>
        <begin position="365"/>
        <end position="386"/>
    </location>
</feature>
<evidence type="ECO:0000256" key="1">
    <source>
        <dbReference type="ARBA" id="ARBA00004651"/>
    </source>
</evidence>